<keyword evidence="2" id="KW-0238">DNA-binding</keyword>
<dbReference type="SUPFAM" id="SSF46689">
    <property type="entry name" value="Homeodomain-like"/>
    <property type="match status" value="1"/>
</dbReference>
<dbReference type="Gene3D" id="1.10.10.60">
    <property type="entry name" value="Homeodomain-like"/>
    <property type="match status" value="2"/>
</dbReference>
<protein>
    <submittedName>
        <fullName evidence="4">Helix-turn-helix transcriptional regulator</fullName>
    </submittedName>
</protein>
<proteinExistence type="predicted"/>
<dbReference type="InterPro" id="IPR009057">
    <property type="entry name" value="Homeodomain-like_sf"/>
</dbReference>
<dbReference type="EMBL" id="CP061336">
    <property type="protein sequence ID" value="QNU68530.1"/>
    <property type="molecule type" value="Genomic_DNA"/>
</dbReference>
<dbReference type="SUPFAM" id="SSF51215">
    <property type="entry name" value="Regulatory protein AraC"/>
    <property type="match status" value="1"/>
</dbReference>
<dbReference type="PANTHER" id="PTHR43280">
    <property type="entry name" value="ARAC-FAMILY TRANSCRIPTIONAL REGULATOR"/>
    <property type="match status" value="1"/>
</dbReference>
<dbReference type="InterPro" id="IPR018062">
    <property type="entry name" value="HTH_AraC-typ_CS"/>
</dbReference>
<dbReference type="Proteomes" id="UP000306409">
    <property type="component" value="Chromosome"/>
</dbReference>
<accession>A0A4U7JJ49</accession>
<evidence type="ECO:0000256" key="3">
    <source>
        <dbReference type="ARBA" id="ARBA00023163"/>
    </source>
</evidence>
<dbReference type="AlphaFoldDB" id="A0A4U7JJ49"/>
<dbReference type="InterPro" id="IPR018060">
    <property type="entry name" value="HTH_AraC"/>
</dbReference>
<dbReference type="InterPro" id="IPR003313">
    <property type="entry name" value="AraC-bd"/>
</dbReference>
<evidence type="ECO:0000313" key="4">
    <source>
        <dbReference type="EMBL" id="QNU68530.1"/>
    </source>
</evidence>
<keyword evidence="3" id="KW-0804">Transcription</keyword>
<dbReference type="InterPro" id="IPR020449">
    <property type="entry name" value="Tscrpt_reg_AraC-type_HTH"/>
</dbReference>
<dbReference type="SMART" id="SM00342">
    <property type="entry name" value="HTH_ARAC"/>
    <property type="match status" value="1"/>
</dbReference>
<reference evidence="4 5" key="1">
    <citation type="submission" date="2020-09" db="EMBL/GenBank/DDBJ databases">
        <title>Characterization and genome sequencing of Ruminiclostridium sp. nov. MA18.</title>
        <authorList>
            <person name="Rettenmaier R."/>
            <person name="Kowollik M.-L."/>
            <person name="Liebl W."/>
            <person name="Zverlov V."/>
        </authorList>
    </citation>
    <scope>NUCLEOTIDE SEQUENCE [LARGE SCALE GENOMIC DNA]</scope>
    <source>
        <strain evidence="4 5">MA18</strain>
    </source>
</reference>
<dbReference type="RefSeq" id="WP_137696242.1">
    <property type="nucleotide sequence ID" value="NZ_CP061336.1"/>
</dbReference>
<sequence>MKKDSCEYVKIRDVNQIIKQYYDEKQLELSLYEAVIVLKESGRTTGYLPPPNFLDWDLDDIDEFCRLIDEIPINITYLLPPEKKKNTYHMPMQFSAMVFRESSYRSKRYYTSNVFAITYVLRGSMKLTIDNEQYELKENHLFLTLPNRNYNAYHTDDDVILMVSIDPSIFQKVFFDLLKHNSVLSTLLHERFDNCDQNYLLCTISNDRDMRFIFQHLFHEFMCGDKYSEDVFCNYIQILCTYLIRGIESYSACVTPQKKKPFYDIFPEVYKYIQNNCDSLTLEQLAQEFHYERSYLGKCLSEVTGKTFSEIVASIKLDRAKKYLAETNLKIEEVAILSGYSSSDYFSHSFKKEVGKSPLRYRKDKQNYNFNNLAK</sequence>
<dbReference type="GO" id="GO:0043565">
    <property type="term" value="F:sequence-specific DNA binding"/>
    <property type="evidence" value="ECO:0007669"/>
    <property type="project" value="InterPro"/>
</dbReference>
<dbReference type="KEGG" id="rher:EHE19_009085"/>
<dbReference type="PROSITE" id="PS00041">
    <property type="entry name" value="HTH_ARAC_FAMILY_1"/>
    <property type="match status" value="1"/>
</dbReference>
<gene>
    <name evidence="4" type="ORF">EHE19_009085</name>
</gene>
<dbReference type="InterPro" id="IPR037923">
    <property type="entry name" value="HTH-like"/>
</dbReference>
<evidence type="ECO:0000256" key="1">
    <source>
        <dbReference type="ARBA" id="ARBA00023015"/>
    </source>
</evidence>
<evidence type="ECO:0000256" key="2">
    <source>
        <dbReference type="ARBA" id="ARBA00023125"/>
    </source>
</evidence>
<keyword evidence="1" id="KW-0805">Transcription regulation</keyword>
<dbReference type="PRINTS" id="PR00032">
    <property type="entry name" value="HTHARAC"/>
</dbReference>
<dbReference type="PANTHER" id="PTHR43280:SF10">
    <property type="entry name" value="REGULATORY PROTEIN POCR"/>
    <property type="match status" value="1"/>
</dbReference>
<dbReference type="PROSITE" id="PS01124">
    <property type="entry name" value="HTH_ARAC_FAMILY_2"/>
    <property type="match status" value="1"/>
</dbReference>
<dbReference type="Pfam" id="PF02311">
    <property type="entry name" value="AraC_binding"/>
    <property type="match status" value="1"/>
</dbReference>
<keyword evidence="5" id="KW-1185">Reference proteome</keyword>
<dbReference type="Pfam" id="PF12833">
    <property type="entry name" value="HTH_18"/>
    <property type="match status" value="1"/>
</dbReference>
<evidence type="ECO:0000313" key="5">
    <source>
        <dbReference type="Proteomes" id="UP000306409"/>
    </source>
</evidence>
<name>A0A4U7JJ49_9FIRM</name>
<organism evidence="4 5">
    <name type="scientific">Ruminiclostridium herbifermentans</name>
    <dbReference type="NCBI Taxonomy" id="2488810"/>
    <lineage>
        <taxon>Bacteria</taxon>
        <taxon>Bacillati</taxon>
        <taxon>Bacillota</taxon>
        <taxon>Clostridia</taxon>
        <taxon>Eubacteriales</taxon>
        <taxon>Oscillospiraceae</taxon>
        <taxon>Ruminiclostridium</taxon>
    </lineage>
</organism>
<dbReference type="OrthoDB" id="9816335at2"/>
<dbReference type="GO" id="GO:0003700">
    <property type="term" value="F:DNA-binding transcription factor activity"/>
    <property type="evidence" value="ECO:0007669"/>
    <property type="project" value="InterPro"/>
</dbReference>